<dbReference type="Pfam" id="PF03171">
    <property type="entry name" value="2OG-FeII_Oxy"/>
    <property type="match status" value="1"/>
</dbReference>
<feature type="domain" description="Fe2OG dioxygenase" evidence="5">
    <location>
        <begin position="202"/>
        <end position="306"/>
    </location>
</feature>
<dbReference type="InterPro" id="IPR027443">
    <property type="entry name" value="IPNS-like_sf"/>
</dbReference>
<reference evidence="7" key="1">
    <citation type="journal article" date="2007" name="Nature">
        <title>The grapevine genome sequence suggests ancestral hexaploidization in major angiosperm phyla.</title>
        <authorList>
            <consortium name="The French-Italian Public Consortium for Grapevine Genome Characterization."/>
            <person name="Jaillon O."/>
            <person name="Aury J.-M."/>
            <person name="Noel B."/>
            <person name="Policriti A."/>
            <person name="Clepet C."/>
            <person name="Casagrande A."/>
            <person name="Choisne N."/>
            <person name="Aubourg S."/>
            <person name="Vitulo N."/>
            <person name="Jubin C."/>
            <person name="Vezzi A."/>
            <person name="Legeai F."/>
            <person name="Hugueney P."/>
            <person name="Dasilva C."/>
            <person name="Horner D."/>
            <person name="Mica E."/>
            <person name="Jublot D."/>
            <person name="Poulain J."/>
            <person name="Bruyere C."/>
            <person name="Billault A."/>
            <person name="Segurens B."/>
            <person name="Gouyvenoux M."/>
            <person name="Ugarte E."/>
            <person name="Cattonaro F."/>
            <person name="Anthouard V."/>
            <person name="Vico V."/>
            <person name="Del Fabbro C."/>
            <person name="Alaux M."/>
            <person name="Di Gaspero G."/>
            <person name="Dumas V."/>
            <person name="Felice N."/>
            <person name="Paillard S."/>
            <person name="Juman I."/>
            <person name="Moroldo M."/>
            <person name="Scalabrin S."/>
            <person name="Canaguier A."/>
            <person name="Le Clainche I."/>
            <person name="Malacrida G."/>
            <person name="Durand E."/>
            <person name="Pesole G."/>
            <person name="Laucou V."/>
            <person name="Chatelet P."/>
            <person name="Merdinoglu D."/>
            <person name="Delledonne M."/>
            <person name="Pezzotti M."/>
            <person name="Lecharny A."/>
            <person name="Scarpelli C."/>
            <person name="Artiguenave F."/>
            <person name="Pe M.E."/>
            <person name="Valle G."/>
            <person name="Morgante M."/>
            <person name="Caboche M."/>
            <person name="Adam-Blondon A.-F."/>
            <person name="Weissenbach J."/>
            <person name="Quetier F."/>
            <person name="Wincker P."/>
        </authorList>
    </citation>
    <scope>NUCLEOTIDE SEQUENCE [LARGE SCALE GENOMIC DNA]</scope>
    <source>
        <strain evidence="7">cv. Pinot noir / PN40024</strain>
    </source>
</reference>
<dbReference type="InterPro" id="IPR050295">
    <property type="entry name" value="Plant_2OG-oxidoreductases"/>
</dbReference>
<dbReference type="GO" id="GO:0016491">
    <property type="term" value="F:oxidoreductase activity"/>
    <property type="evidence" value="ECO:0007669"/>
    <property type="project" value="UniProtKB-KW"/>
</dbReference>
<dbReference type="EMBL" id="FN595515">
    <property type="protein sequence ID" value="CCB49916.1"/>
    <property type="molecule type" value="Genomic_DNA"/>
</dbReference>
<dbReference type="SUPFAM" id="SSF51197">
    <property type="entry name" value="Clavaminate synthase-like"/>
    <property type="match status" value="1"/>
</dbReference>
<evidence type="ECO:0000313" key="6">
    <source>
        <dbReference type="EMBL" id="CCB49916.1"/>
    </source>
</evidence>
<name>F6HCH0_VITVI</name>
<evidence type="ECO:0000259" key="5">
    <source>
        <dbReference type="PROSITE" id="PS51471"/>
    </source>
</evidence>
<organism evidence="6 7">
    <name type="scientific">Vitis vinifera</name>
    <name type="common">Grape</name>
    <dbReference type="NCBI Taxonomy" id="29760"/>
    <lineage>
        <taxon>Eukaryota</taxon>
        <taxon>Viridiplantae</taxon>
        <taxon>Streptophyta</taxon>
        <taxon>Embryophyta</taxon>
        <taxon>Tracheophyta</taxon>
        <taxon>Spermatophyta</taxon>
        <taxon>Magnoliopsida</taxon>
        <taxon>eudicotyledons</taxon>
        <taxon>Gunneridae</taxon>
        <taxon>Pentapetalae</taxon>
        <taxon>rosids</taxon>
        <taxon>Vitales</taxon>
        <taxon>Vitaceae</taxon>
        <taxon>Viteae</taxon>
        <taxon>Vitis</taxon>
    </lineage>
</organism>
<dbReference type="Proteomes" id="UP000009183">
    <property type="component" value="Chromosome 11"/>
</dbReference>
<dbReference type="InParanoid" id="F6HCH0"/>
<dbReference type="GO" id="GO:0046872">
    <property type="term" value="F:metal ion binding"/>
    <property type="evidence" value="ECO:0007669"/>
    <property type="project" value="UniProtKB-KW"/>
</dbReference>
<dbReference type="HOGENOM" id="CLU_010119_16_0_1"/>
<sequence length="398" mass="45535">MAASSPPPRVESLSNPVQQLVINGEQVPENYIHRNTDDGPICASFPVTEIPIIDLGLLTSSSPTGEPELEKLRSALSSWGCFQAINHGMASSFLDKVRAVTKEFFALPMEEKQKYSRTLEDIEGYGNDTVVTEHQTLDWTDRLYLLVRPEDQRKLKLWPENPDTFRDTLNEYTEKLGQLTEIVLKAMAKSLSLDDSCFLDHCREGALMYTRFNLYPVCPRPDVILGLKPHADGSTITFLLQDKEVEGLQVLKDDQWVGVPIIPQALLINLGDQSELASNGIFKSLVHRVVTNSERERISVATFLLPHPDMEIEPANGLVNEQRPRLYKKVKNYVSLYFHNYQRGKRPIVHSKFKFIFLLFFISYGLYRKQVAQGNSWAFIEEEHHMVVHWYNVLSREV</sequence>
<comment type="similarity">
    <text evidence="1 4">Belongs to the iron/ascorbate-dependent oxidoreductase family.</text>
</comment>
<dbReference type="PaxDb" id="29760-VIT_11s0118g00360.t01"/>
<dbReference type="FunFam" id="2.60.120.330:FF:000018">
    <property type="entry name" value="2-oxoglutarate (2OG) and Fe(II)-dependent oxygenase superfamily protein"/>
    <property type="match status" value="1"/>
</dbReference>
<evidence type="ECO:0000313" key="7">
    <source>
        <dbReference type="Proteomes" id="UP000009183"/>
    </source>
</evidence>
<dbReference type="AlphaFoldDB" id="F6HCH0"/>
<protein>
    <recommendedName>
        <fullName evidence="5">Fe2OG dioxygenase domain-containing protein</fullName>
    </recommendedName>
</protein>
<keyword evidence="3 4" id="KW-0408">Iron</keyword>
<dbReference type="InterPro" id="IPR044861">
    <property type="entry name" value="IPNS-like_FE2OG_OXY"/>
</dbReference>
<keyword evidence="4" id="KW-0560">Oxidoreductase</keyword>
<evidence type="ECO:0000256" key="1">
    <source>
        <dbReference type="ARBA" id="ARBA00008056"/>
    </source>
</evidence>
<evidence type="ECO:0000256" key="3">
    <source>
        <dbReference type="ARBA" id="ARBA00023004"/>
    </source>
</evidence>
<proteinExistence type="inferred from homology"/>
<dbReference type="FunCoup" id="F6HCH0">
    <property type="interactions" value="75"/>
</dbReference>
<dbReference type="PANTHER" id="PTHR47991">
    <property type="entry name" value="OXOGLUTARATE/IRON-DEPENDENT DIOXYGENASE"/>
    <property type="match status" value="1"/>
</dbReference>
<accession>F6HCH0</accession>
<dbReference type="Pfam" id="PF14226">
    <property type="entry name" value="DIOX_N"/>
    <property type="match status" value="1"/>
</dbReference>
<keyword evidence="7" id="KW-1185">Reference proteome</keyword>
<dbReference type="PROSITE" id="PS51471">
    <property type="entry name" value="FE2OG_OXY"/>
    <property type="match status" value="1"/>
</dbReference>
<keyword evidence="2 4" id="KW-0479">Metal-binding</keyword>
<dbReference type="STRING" id="29760.F6HCH0"/>
<dbReference type="InterPro" id="IPR026992">
    <property type="entry name" value="DIOX_N"/>
</dbReference>
<dbReference type="InterPro" id="IPR005123">
    <property type="entry name" value="Oxoglu/Fe-dep_dioxygenase_dom"/>
</dbReference>
<evidence type="ECO:0000256" key="4">
    <source>
        <dbReference type="RuleBase" id="RU003682"/>
    </source>
</evidence>
<dbReference type="eggNOG" id="KOG0143">
    <property type="taxonomic scope" value="Eukaryota"/>
</dbReference>
<evidence type="ECO:0000256" key="2">
    <source>
        <dbReference type="ARBA" id="ARBA00022723"/>
    </source>
</evidence>
<gene>
    <name evidence="6" type="ordered locus">VIT_11s0118g00360</name>
</gene>
<dbReference type="Gene3D" id="2.60.120.330">
    <property type="entry name" value="B-lactam Antibiotic, Isopenicillin N Synthase, Chain"/>
    <property type="match status" value="1"/>
</dbReference>